<sequence length="249" mass="27538">MQKMFDMNLRLIKRQMIMMIPAILLLAAGAKMIYQTTYYSDISDWEKSAAAAVTAVAAAAILFLILYEAHLLFHRTVFGHDSNLYMALPVRTKNLIASKILAVWVQTAAVQLCTFLMFLYPWESQYIPRLIKSWMLDGMPIWQAGVSGLLLTALIFAVPGMVLSLLFFVYALRHMALGSQKGPIATAGIFAGSAALIALLGRLAYKMFVRIGGSYEITRGLILGLVICLALTSAALYLSKNILEHKLNI</sequence>
<protein>
    <submittedName>
        <fullName evidence="2">Uncharacterized protein</fullName>
    </submittedName>
</protein>
<evidence type="ECO:0000313" key="3">
    <source>
        <dbReference type="Proteomes" id="UP001065549"/>
    </source>
</evidence>
<evidence type="ECO:0000313" key="2">
    <source>
        <dbReference type="EMBL" id="MCU7379640.1"/>
    </source>
</evidence>
<dbReference type="EMBL" id="JAOSHN010000006">
    <property type="protein sequence ID" value="MCU7379640.1"/>
    <property type="molecule type" value="Genomic_DNA"/>
</dbReference>
<dbReference type="AlphaFoldDB" id="A0A9J6QQQ2"/>
<proteinExistence type="predicted"/>
<comment type="caution">
    <text evidence="2">The sequence shown here is derived from an EMBL/GenBank/DDBJ whole genome shotgun (WGS) entry which is preliminary data.</text>
</comment>
<keyword evidence="1" id="KW-0472">Membrane</keyword>
<reference evidence="2" key="1">
    <citation type="submission" date="2022-09" db="EMBL/GenBank/DDBJ databases">
        <title>Culturomic study of gut microbiota in children with autism spectrum disorder.</title>
        <authorList>
            <person name="Efimov B.A."/>
            <person name="Chaplin A.V."/>
            <person name="Sokolova S.R."/>
            <person name="Pikina A.P."/>
            <person name="Korzhanova M."/>
            <person name="Belova V."/>
            <person name="Korostin D."/>
        </authorList>
    </citation>
    <scope>NUCLEOTIDE SEQUENCE</scope>
    <source>
        <strain evidence="2">ASD5510</strain>
    </source>
</reference>
<feature type="transmembrane region" description="Helical" evidence="1">
    <location>
        <begin position="48"/>
        <end position="67"/>
    </location>
</feature>
<evidence type="ECO:0000256" key="1">
    <source>
        <dbReference type="SAM" id="Phobius"/>
    </source>
</evidence>
<feature type="transmembrane region" description="Helical" evidence="1">
    <location>
        <begin position="142"/>
        <end position="172"/>
    </location>
</feature>
<dbReference type="Proteomes" id="UP001065549">
    <property type="component" value="Unassembled WGS sequence"/>
</dbReference>
<accession>A0A9J6QQQ2</accession>
<gene>
    <name evidence="2" type="ORF">OBO34_14935</name>
</gene>
<keyword evidence="1" id="KW-0812">Transmembrane</keyword>
<feature type="transmembrane region" description="Helical" evidence="1">
    <location>
        <begin position="184"/>
        <end position="205"/>
    </location>
</feature>
<feature type="transmembrane region" description="Helical" evidence="1">
    <location>
        <begin position="217"/>
        <end position="238"/>
    </location>
</feature>
<name>A0A9J6QQQ2_9FIRM</name>
<organism evidence="2 3">
    <name type="scientific">Hominibacterium faecale</name>
    <dbReference type="NCBI Taxonomy" id="2839743"/>
    <lineage>
        <taxon>Bacteria</taxon>
        <taxon>Bacillati</taxon>
        <taxon>Bacillota</taxon>
        <taxon>Clostridia</taxon>
        <taxon>Peptostreptococcales</taxon>
        <taxon>Anaerovoracaceae</taxon>
        <taxon>Hominibacterium</taxon>
    </lineage>
</organism>
<feature type="transmembrane region" description="Helical" evidence="1">
    <location>
        <begin position="101"/>
        <end position="122"/>
    </location>
</feature>
<dbReference type="RefSeq" id="WP_148397636.1">
    <property type="nucleotide sequence ID" value="NZ_JAJAGH010000009.1"/>
</dbReference>
<keyword evidence="1" id="KW-1133">Transmembrane helix</keyword>
<keyword evidence="3" id="KW-1185">Reference proteome</keyword>